<protein>
    <recommendedName>
        <fullName evidence="4">Peptidase C-terminal archaeal/bacterial domain-containing protein</fullName>
    </recommendedName>
</protein>
<accession>A0A2W1JAK9</accession>
<dbReference type="EMBL" id="PQWO01000021">
    <property type="protein sequence ID" value="PZD71163.1"/>
    <property type="molecule type" value="Genomic_DNA"/>
</dbReference>
<feature type="signal peptide" evidence="1">
    <location>
        <begin position="1"/>
        <end position="28"/>
    </location>
</feature>
<proteinExistence type="predicted"/>
<dbReference type="AlphaFoldDB" id="A0A2W1JAK9"/>
<evidence type="ECO:0000256" key="1">
    <source>
        <dbReference type="SAM" id="SignalP"/>
    </source>
</evidence>
<evidence type="ECO:0000313" key="2">
    <source>
        <dbReference type="EMBL" id="PZD71163.1"/>
    </source>
</evidence>
<evidence type="ECO:0000313" key="3">
    <source>
        <dbReference type="Proteomes" id="UP000248857"/>
    </source>
</evidence>
<keyword evidence="1" id="KW-0732">Signal</keyword>
<keyword evidence="3" id="KW-1185">Reference proteome</keyword>
<dbReference type="OrthoDB" id="512115at2"/>
<reference evidence="2 3" key="1">
    <citation type="journal article" date="2018" name="Sci. Rep.">
        <title>A novel species of the marine cyanobacterium Acaryochloris with a unique pigment content and lifestyle.</title>
        <authorList>
            <person name="Partensky F."/>
            <person name="Six C."/>
            <person name="Ratin M."/>
            <person name="Garczarek L."/>
            <person name="Vaulot D."/>
            <person name="Probert I."/>
            <person name="Calteau A."/>
            <person name="Gourvil P."/>
            <person name="Marie D."/>
            <person name="Grebert T."/>
            <person name="Bouchier C."/>
            <person name="Le Panse S."/>
            <person name="Gachenot M."/>
            <person name="Rodriguez F."/>
            <person name="Garrido J.L."/>
        </authorList>
    </citation>
    <scope>NUCLEOTIDE SEQUENCE [LARGE SCALE GENOMIC DNA]</scope>
    <source>
        <strain evidence="2 3">RCC1774</strain>
    </source>
</reference>
<gene>
    <name evidence="2" type="ORF">C1752_07891</name>
</gene>
<sequence>MFVRSTKRVKLLGALVFLAVMMTGTANADIRRYKDLTLARNAEPTSHVLRGYNRGAISLHHIVGSRDGDRNMCMGYGSYDADHIIKLEQRLPNLTLQVRSKYPDTTLAVIGPHQKLYCADDSPSGRAAQLELHDLKRGTYKVWVGGIDQGAAFKYTLKVSQPDAVSQK</sequence>
<dbReference type="RefSeq" id="WP_110988362.1">
    <property type="nucleotide sequence ID" value="NZ_CAWNWM010000021.1"/>
</dbReference>
<evidence type="ECO:0008006" key="4">
    <source>
        <dbReference type="Google" id="ProtNLM"/>
    </source>
</evidence>
<comment type="caution">
    <text evidence="2">The sequence shown here is derived from an EMBL/GenBank/DDBJ whole genome shotgun (WGS) entry which is preliminary data.</text>
</comment>
<name>A0A2W1JAK9_9CYAN</name>
<dbReference type="Proteomes" id="UP000248857">
    <property type="component" value="Unassembled WGS sequence"/>
</dbReference>
<feature type="chain" id="PRO_5016048873" description="Peptidase C-terminal archaeal/bacterial domain-containing protein" evidence="1">
    <location>
        <begin position="29"/>
        <end position="168"/>
    </location>
</feature>
<organism evidence="2 3">
    <name type="scientific">Acaryochloris thomasi RCC1774</name>
    <dbReference type="NCBI Taxonomy" id="1764569"/>
    <lineage>
        <taxon>Bacteria</taxon>
        <taxon>Bacillati</taxon>
        <taxon>Cyanobacteriota</taxon>
        <taxon>Cyanophyceae</taxon>
        <taxon>Acaryochloridales</taxon>
        <taxon>Acaryochloridaceae</taxon>
        <taxon>Acaryochloris</taxon>
        <taxon>Acaryochloris thomasi</taxon>
    </lineage>
</organism>